<dbReference type="AlphaFoldDB" id="A0AA36DAX3"/>
<keyword evidence="3" id="KW-1185">Reference proteome</keyword>
<sequence length="244" mass="27343">MIAPMLGNPEYIPQYYPPGCFPTGETMVGAPVARALKRKIQASAEKSKGYSSYPQYGAMPPHENYQYMTVPDRHGIYYHQPSPAANYANYDTSPQQPTNYWRPPSRSDLVKMELRNSLQAKQLAAQQPQSQHRCSPHSDWARKQKSPLSPREAQALQLKLQHQMCKDEPLCSSQVSSSSDSSSSSSLFDDAFADIPTGKYDKENGASLEELQSSYNWNLGAGDFEFDCTNQETQLYVNTVLSII</sequence>
<evidence type="ECO:0000313" key="3">
    <source>
        <dbReference type="Proteomes" id="UP001177023"/>
    </source>
</evidence>
<comment type="caution">
    <text evidence="2">The sequence shown here is derived from an EMBL/GenBank/DDBJ whole genome shotgun (WGS) entry which is preliminary data.</text>
</comment>
<organism evidence="2 3">
    <name type="scientific">Mesorhabditis spiculigera</name>
    <dbReference type="NCBI Taxonomy" id="96644"/>
    <lineage>
        <taxon>Eukaryota</taxon>
        <taxon>Metazoa</taxon>
        <taxon>Ecdysozoa</taxon>
        <taxon>Nematoda</taxon>
        <taxon>Chromadorea</taxon>
        <taxon>Rhabditida</taxon>
        <taxon>Rhabditina</taxon>
        <taxon>Rhabditomorpha</taxon>
        <taxon>Rhabditoidea</taxon>
        <taxon>Rhabditidae</taxon>
        <taxon>Mesorhabditinae</taxon>
        <taxon>Mesorhabditis</taxon>
    </lineage>
</organism>
<dbReference type="Proteomes" id="UP001177023">
    <property type="component" value="Unassembled WGS sequence"/>
</dbReference>
<feature type="compositionally biased region" description="Low complexity" evidence="1">
    <location>
        <begin position="120"/>
        <end position="131"/>
    </location>
</feature>
<accession>A0AA36DAX3</accession>
<gene>
    <name evidence="2" type="ORF">MSPICULIGERA_LOCUS22004</name>
</gene>
<evidence type="ECO:0000256" key="1">
    <source>
        <dbReference type="SAM" id="MobiDB-lite"/>
    </source>
</evidence>
<protein>
    <submittedName>
        <fullName evidence="2">Uncharacterized protein</fullName>
    </submittedName>
</protein>
<reference evidence="2" key="1">
    <citation type="submission" date="2023-06" db="EMBL/GenBank/DDBJ databases">
        <authorList>
            <person name="Delattre M."/>
        </authorList>
    </citation>
    <scope>NUCLEOTIDE SEQUENCE</scope>
    <source>
        <strain evidence="2">AF72</strain>
    </source>
</reference>
<feature type="non-terminal residue" evidence="2">
    <location>
        <position position="1"/>
    </location>
</feature>
<dbReference type="EMBL" id="CATQJA010002665">
    <property type="protein sequence ID" value="CAJ0583936.1"/>
    <property type="molecule type" value="Genomic_DNA"/>
</dbReference>
<feature type="region of interest" description="Disordered" evidence="1">
    <location>
        <begin position="120"/>
        <end position="150"/>
    </location>
</feature>
<name>A0AA36DAX3_9BILA</name>
<evidence type="ECO:0000313" key="2">
    <source>
        <dbReference type="EMBL" id="CAJ0583936.1"/>
    </source>
</evidence>
<proteinExistence type="predicted"/>